<dbReference type="PANTHER" id="PTHR27000">
    <property type="entry name" value="LEUCINE-RICH REPEAT RECEPTOR-LIKE PROTEIN KINASE FAMILY PROTEIN-RELATED"/>
    <property type="match status" value="1"/>
</dbReference>
<dbReference type="PANTHER" id="PTHR27000:SF781">
    <property type="entry name" value="PROTEIN KINASE DOMAIN-CONTAINING PROTEIN"/>
    <property type="match status" value="1"/>
</dbReference>
<dbReference type="InterPro" id="IPR008271">
    <property type="entry name" value="Ser/Thr_kinase_AS"/>
</dbReference>
<keyword evidence="11" id="KW-0418">Kinase</keyword>
<keyword evidence="9" id="KW-0677">Repeat</keyword>
<keyword evidence="10 17" id="KW-0547">Nucleotide-binding</keyword>
<dbReference type="InterPro" id="IPR001611">
    <property type="entry name" value="Leu-rich_rpt"/>
</dbReference>
<name>A0ABQ7NJZ8_BRACM</name>
<accession>A0ABQ7NJZ8</accession>
<dbReference type="Pfam" id="PF23598">
    <property type="entry name" value="LRR_14"/>
    <property type="match status" value="2"/>
</dbReference>
<keyword evidence="16" id="KW-0325">Glycoprotein</keyword>
<dbReference type="PROSITE" id="PS00107">
    <property type="entry name" value="PROTEIN_KINASE_ATP"/>
    <property type="match status" value="1"/>
</dbReference>
<reference evidence="21 22" key="1">
    <citation type="submission" date="2021-03" db="EMBL/GenBank/DDBJ databases">
        <authorList>
            <person name="King G.J."/>
            <person name="Bancroft I."/>
            <person name="Baten A."/>
            <person name="Bloomfield J."/>
            <person name="Borpatragohain P."/>
            <person name="He Z."/>
            <person name="Irish N."/>
            <person name="Irwin J."/>
            <person name="Liu K."/>
            <person name="Mauleon R.P."/>
            <person name="Moore J."/>
            <person name="Morris R."/>
            <person name="Ostergaard L."/>
            <person name="Wang B."/>
            <person name="Wells R."/>
        </authorList>
    </citation>
    <scope>NUCLEOTIDE SEQUENCE [LARGE SCALE GENOMIC DNA]</scope>
    <source>
        <strain evidence="21">R-o-18</strain>
        <tissue evidence="21">Leaf</tissue>
    </source>
</reference>
<dbReference type="SMART" id="SM00365">
    <property type="entry name" value="LRR_SD22"/>
    <property type="match status" value="7"/>
</dbReference>
<protein>
    <recommendedName>
        <fullName evidence="20">Protein kinase domain-containing protein</fullName>
    </recommendedName>
</protein>
<feature type="chain" id="PRO_5046064245" description="Protein kinase domain-containing protein" evidence="19">
    <location>
        <begin position="21"/>
        <end position="1799"/>
    </location>
</feature>
<evidence type="ECO:0000256" key="18">
    <source>
        <dbReference type="SAM" id="Phobius"/>
    </source>
</evidence>
<dbReference type="EMBL" id="JADBGQ010000002">
    <property type="protein sequence ID" value="KAG5411213.1"/>
    <property type="molecule type" value="Genomic_DNA"/>
</dbReference>
<dbReference type="InterPro" id="IPR001245">
    <property type="entry name" value="Ser-Thr/Tyr_kinase_cat_dom"/>
</dbReference>
<keyword evidence="7 18" id="KW-0812">Transmembrane</keyword>
<gene>
    <name evidence="21" type="primary">A02p041650.1_BraROA</name>
    <name evidence="21" type="ORF">IGI04_007532</name>
</gene>
<dbReference type="Pfam" id="PF13855">
    <property type="entry name" value="LRR_8"/>
    <property type="match status" value="2"/>
</dbReference>
<sequence>MGLSVHQLLFFLMFYVSTFSIVPSASFSLNTDREALLSFESQMSQNPQSLSFSWDPNTSPCNWTGVTCDTRIRRVTSINLSGHGLTGSISPSIGNLSFLTSLQLQNNQLRGPIPKEITNLFRLRVLNLSSNSLDGSLPSNLSKLIELRALDLTSNMITGIVPNQLGDLKNLTILNLGKNLLHGPIPPSLSNISSLTVLSLGTNSLSGPVPNELGRLQRLQVLDLTIKNLSGTIPPSIYNMSSLESLVIASNNFWGQFPSNIGYTLPKLLVFNVCFNKFSGEIPASLYNLTNIKVIRAAHNLLEGTIPSGLGNLPFLEMYNIGFNKLVWGRDQNLDSFIKSFSNSSKLNFLAFDGNLLEGVIPVSIGNLPKNLSKLFMGGNRFTGIIPESIGDLTGLTLFNISDNSLTGEIPQDIGKLKGLQVLELARNQLTGRIPDSIGDLGGLNEINLSHNKLQGRIPLSFENFKNMLSMDLSSNMLNGSIPNGVLNLPSLSAVLNLSSNLFSGPIPQDISRLESLVSLDLSSNNFSGHIPSSIKDCQSLEKLNMAGNNLDGPIPDALAEVKGLEFLDLSSNQLSGVIPPRLQDLQAMKFLNISFNNLEGWVPNRGVFKDHSKAYMEGNPKLCIHTCRKTRTHRKLLKVSVITCAVGLIAICVISFLIWKRMEKRSTTSTSSSNSLLKEPFMNVSYDELRRATENFNPRNILGVGSFGSVFKGYGLGEKPSQAGDVYSFGVMLLELLSGKSPMDERFEGDQNLISWISYGFQSNAIMEVIDPKLKGLIDVSGAQLHAKLDCLKKTIEVGLACTAYAASERMKMRNVLRFGTTSFSLNIDREALLSFRSQISQNPHSVSFSWDQNTSPCNWTGVTCNTRNKRVISINLSGHRLTGSISPSIGNISFLTSLQLQNNQLGGLIPKEIKNLFRLRVLNLSSNSLEGSLPSNLSKLIELRVLDLTSNKITGLVPKKLGDLKNLNILNLGKNRLHGPIPPYLSNISSLTILSLGTNFLSGPVPFELGRLQRLQVLDATINNLTGEIPPSIYNISSLESLALASNSLCGQFPSNIGDILPKLLVFNMCFNKFTGEIPASLYNLTKIKVIRAAFNHLEGTITSGLGNLPFLEMYNIGFNLVKGRDQDLDSFIKSLSNSSQLDFLGFNGNLLEGVIPVSIGNLSKHLSTLLMGGNRFSGKIPESIGYLTGLSLLNISDNSLTGEIPQDIGKLKDLQELELARNKLTGRIPDSIGDLGGLNEINLSHNKIQGRIPPSFENFKNMLSMDLSSNMLNGSIPNGVLNLPSLSAVLNLSSNLFSGPIPQDISYLESLVSLDLSSNNFSGHIPSSIKDCQSLEKLNMAGNNLDGPIPDALAEVKGLEFLDLSSNQLSGVIPPKLQDLQAMKFLNISFNNLEGWVPSRGVFKDRSKAYMEGNPKLCIHTCRKTRTHRKLLKVRIITCVVGLIAICVISFLIWKRKEKKSSTSTSSSSSSLLKEPFMNVSYDELRRATENFNPTDILGVGSFGSVFKGVIRGVDVAVKVIDPKANGYYKGFIAECEALRNVRHRNLVKLVTSCSSIDFKNNEFLALVYEFLSNGSLEEWIKGKHRKPDGSVGLSLEERVNVAIDIASALDYLHNDCEVHVVHCDLKPSNILLTEDMVAKVGDFGLARVLFDASDDRHHASISSTHVLKGSIGYIPPEYGLGEKPSQAGDVYSFGVMLLELLSGKSPMDECFERDQNLISWISYGFQSNAIMEVIDPKLKGLIDVSGAQLHAKLDCLKKTIEVGLACTAYAASERMKMRDVLRLLKEAKGMLIKGN</sequence>
<dbReference type="InterPro" id="IPR000719">
    <property type="entry name" value="Prot_kinase_dom"/>
</dbReference>
<evidence type="ECO:0000256" key="6">
    <source>
        <dbReference type="ARBA" id="ARBA00022679"/>
    </source>
</evidence>
<keyword evidence="6" id="KW-0808">Transferase</keyword>
<feature type="domain" description="Protein kinase" evidence="20">
    <location>
        <begin position="1495"/>
        <end position="1795"/>
    </location>
</feature>
<keyword evidence="22" id="KW-1185">Reference proteome</keyword>
<dbReference type="InterPro" id="IPR055414">
    <property type="entry name" value="LRR_R13L4/SHOC2-like"/>
</dbReference>
<evidence type="ECO:0000256" key="19">
    <source>
        <dbReference type="SAM" id="SignalP"/>
    </source>
</evidence>
<evidence type="ECO:0000256" key="11">
    <source>
        <dbReference type="ARBA" id="ARBA00022777"/>
    </source>
</evidence>
<comment type="subcellular location">
    <subcellularLocation>
        <location evidence="1">Cell membrane</location>
        <topology evidence="1">Single-pass membrane protein</topology>
    </subcellularLocation>
    <subcellularLocation>
        <location evidence="2">Membrane</location>
        <topology evidence="2">Single-pass type I membrane protein</topology>
    </subcellularLocation>
</comment>
<evidence type="ECO:0000256" key="1">
    <source>
        <dbReference type="ARBA" id="ARBA00004162"/>
    </source>
</evidence>
<feature type="transmembrane region" description="Helical" evidence="18">
    <location>
        <begin position="1437"/>
        <end position="1457"/>
    </location>
</feature>
<feature type="binding site" evidence="17">
    <location>
        <position position="1522"/>
    </location>
    <ligand>
        <name>ATP</name>
        <dbReference type="ChEBI" id="CHEBI:30616"/>
    </ligand>
</feature>
<evidence type="ECO:0000256" key="9">
    <source>
        <dbReference type="ARBA" id="ARBA00022737"/>
    </source>
</evidence>
<dbReference type="Pfam" id="PF00560">
    <property type="entry name" value="LRR_1"/>
    <property type="match status" value="8"/>
</dbReference>
<dbReference type="Gene3D" id="1.10.510.10">
    <property type="entry name" value="Transferase(Phosphotransferase) domain 1"/>
    <property type="match status" value="2"/>
</dbReference>
<dbReference type="Proteomes" id="UP000823674">
    <property type="component" value="Chromosome A02"/>
</dbReference>
<evidence type="ECO:0000256" key="12">
    <source>
        <dbReference type="ARBA" id="ARBA00022840"/>
    </source>
</evidence>
<feature type="signal peptide" evidence="19">
    <location>
        <begin position="1"/>
        <end position="20"/>
    </location>
</feature>
<evidence type="ECO:0000256" key="17">
    <source>
        <dbReference type="PROSITE-ProRule" id="PRU10141"/>
    </source>
</evidence>
<keyword evidence="15" id="KW-0675">Receptor</keyword>
<dbReference type="SUPFAM" id="SSF56112">
    <property type="entry name" value="Protein kinase-like (PK-like)"/>
    <property type="match status" value="2"/>
</dbReference>
<keyword evidence="4" id="KW-0723">Serine/threonine-protein kinase</keyword>
<evidence type="ECO:0000256" key="2">
    <source>
        <dbReference type="ARBA" id="ARBA00004479"/>
    </source>
</evidence>
<dbReference type="SUPFAM" id="SSF52058">
    <property type="entry name" value="L domain-like"/>
    <property type="match status" value="4"/>
</dbReference>
<comment type="similarity">
    <text evidence="3">Belongs to the protein kinase superfamily. Ser/Thr protein kinase family.</text>
</comment>
<evidence type="ECO:0000313" key="22">
    <source>
        <dbReference type="Proteomes" id="UP000823674"/>
    </source>
</evidence>
<keyword evidence="14 18" id="KW-0472">Membrane</keyword>
<dbReference type="PROSITE" id="PS00108">
    <property type="entry name" value="PROTEIN_KINASE_ST"/>
    <property type="match status" value="1"/>
</dbReference>
<feature type="transmembrane region" description="Helical" evidence="18">
    <location>
        <begin position="637"/>
        <end position="660"/>
    </location>
</feature>
<comment type="caution">
    <text evidence="21">The sequence shown here is derived from an EMBL/GenBank/DDBJ whole genome shotgun (WGS) entry which is preliminary data.</text>
</comment>
<dbReference type="Gene3D" id="3.80.10.10">
    <property type="entry name" value="Ribonuclease Inhibitor"/>
    <property type="match status" value="7"/>
</dbReference>
<evidence type="ECO:0000256" key="13">
    <source>
        <dbReference type="ARBA" id="ARBA00022989"/>
    </source>
</evidence>
<evidence type="ECO:0000256" key="7">
    <source>
        <dbReference type="ARBA" id="ARBA00022692"/>
    </source>
</evidence>
<evidence type="ECO:0000256" key="16">
    <source>
        <dbReference type="ARBA" id="ARBA00023180"/>
    </source>
</evidence>
<dbReference type="InterPro" id="IPR017441">
    <property type="entry name" value="Protein_kinase_ATP_BS"/>
</dbReference>
<dbReference type="InterPro" id="IPR032675">
    <property type="entry name" value="LRR_dom_sf"/>
</dbReference>
<evidence type="ECO:0000256" key="10">
    <source>
        <dbReference type="ARBA" id="ARBA00022741"/>
    </source>
</evidence>
<dbReference type="InterPro" id="IPR013210">
    <property type="entry name" value="LRR_N_plant-typ"/>
</dbReference>
<evidence type="ECO:0000256" key="3">
    <source>
        <dbReference type="ARBA" id="ARBA00008684"/>
    </source>
</evidence>
<dbReference type="InterPro" id="IPR011009">
    <property type="entry name" value="Kinase-like_dom_sf"/>
</dbReference>
<evidence type="ECO:0000256" key="14">
    <source>
        <dbReference type="ARBA" id="ARBA00023136"/>
    </source>
</evidence>
<keyword evidence="8 19" id="KW-0732">Signal</keyword>
<dbReference type="InterPro" id="IPR003591">
    <property type="entry name" value="Leu-rich_rpt_typical-subtyp"/>
</dbReference>
<dbReference type="SMART" id="SM00220">
    <property type="entry name" value="S_TKc"/>
    <property type="match status" value="1"/>
</dbReference>
<proteinExistence type="inferred from homology"/>
<dbReference type="Pfam" id="PF07714">
    <property type="entry name" value="PK_Tyr_Ser-Thr"/>
    <property type="match status" value="1"/>
</dbReference>
<dbReference type="SMART" id="SM00369">
    <property type="entry name" value="LRR_TYP"/>
    <property type="match status" value="16"/>
</dbReference>
<dbReference type="PROSITE" id="PS50011">
    <property type="entry name" value="PROTEIN_KINASE_DOM"/>
    <property type="match status" value="1"/>
</dbReference>
<dbReference type="Pfam" id="PF08263">
    <property type="entry name" value="LRRNT_2"/>
    <property type="match status" value="2"/>
</dbReference>
<evidence type="ECO:0000256" key="8">
    <source>
        <dbReference type="ARBA" id="ARBA00022729"/>
    </source>
</evidence>
<keyword evidence="13 18" id="KW-1133">Transmembrane helix</keyword>
<keyword evidence="5" id="KW-0433">Leucine-rich repeat</keyword>
<evidence type="ECO:0000256" key="15">
    <source>
        <dbReference type="ARBA" id="ARBA00023170"/>
    </source>
</evidence>
<dbReference type="Gene3D" id="3.30.200.20">
    <property type="entry name" value="Phosphorylase Kinase, domain 1"/>
    <property type="match status" value="1"/>
</dbReference>
<organism evidence="21 22">
    <name type="scientific">Brassica rapa subsp. trilocularis</name>
    <dbReference type="NCBI Taxonomy" id="1813537"/>
    <lineage>
        <taxon>Eukaryota</taxon>
        <taxon>Viridiplantae</taxon>
        <taxon>Streptophyta</taxon>
        <taxon>Embryophyta</taxon>
        <taxon>Tracheophyta</taxon>
        <taxon>Spermatophyta</taxon>
        <taxon>Magnoliopsida</taxon>
        <taxon>eudicotyledons</taxon>
        <taxon>Gunneridae</taxon>
        <taxon>Pentapetalae</taxon>
        <taxon>rosids</taxon>
        <taxon>malvids</taxon>
        <taxon>Brassicales</taxon>
        <taxon>Brassicaceae</taxon>
        <taxon>Brassiceae</taxon>
        <taxon>Brassica</taxon>
    </lineage>
</organism>
<evidence type="ECO:0000256" key="5">
    <source>
        <dbReference type="ARBA" id="ARBA00022614"/>
    </source>
</evidence>
<evidence type="ECO:0000313" key="21">
    <source>
        <dbReference type="EMBL" id="KAG5411213.1"/>
    </source>
</evidence>
<keyword evidence="12 17" id="KW-0067">ATP-binding</keyword>
<evidence type="ECO:0000259" key="20">
    <source>
        <dbReference type="PROSITE" id="PS50011"/>
    </source>
</evidence>
<evidence type="ECO:0000256" key="4">
    <source>
        <dbReference type="ARBA" id="ARBA00022527"/>
    </source>
</evidence>